<gene>
    <name evidence="1" type="ORF">CC80DRAFT_271638</name>
</gene>
<protein>
    <submittedName>
        <fullName evidence="1">Uncharacterized protein</fullName>
    </submittedName>
</protein>
<name>A0A6A5T8X8_9PLEO</name>
<dbReference type="AlphaFoldDB" id="A0A6A5T8X8"/>
<dbReference type="Proteomes" id="UP000800035">
    <property type="component" value="Unassembled WGS sequence"/>
</dbReference>
<reference evidence="1" key="1">
    <citation type="journal article" date="2020" name="Stud. Mycol.">
        <title>101 Dothideomycetes genomes: a test case for predicting lifestyles and emergence of pathogens.</title>
        <authorList>
            <person name="Haridas S."/>
            <person name="Albert R."/>
            <person name="Binder M."/>
            <person name="Bloem J."/>
            <person name="Labutti K."/>
            <person name="Salamov A."/>
            <person name="Andreopoulos B."/>
            <person name="Baker S."/>
            <person name="Barry K."/>
            <person name="Bills G."/>
            <person name="Bluhm B."/>
            <person name="Cannon C."/>
            <person name="Castanera R."/>
            <person name="Culley D."/>
            <person name="Daum C."/>
            <person name="Ezra D."/>
            <person name="Gonzalez J."/>
            <person name="Henrissat B."/>
            <person name="Kuo A."/>
            <person name="Liang C."/>
            <person name="Lipzen A."/>
            <person name="Lutzoni F."/>
            <person name="Magnuson J."/>
            <person name="Mondo S."/>
            <person name="Nolan M."/>
            <person name="Ohm R."/>
            <person name="Pangilinan J."/>
            <person name="Park H.-J."/>
            <person name="Ramirez L."/>
            <person name="Alfaro M."/>
            <person name="Sun H."/>
            <person name="Tritt A."/>
            <person name="Yoshinaga Y."/>
            <person name="Zwiers L.-H."/>
            <person name="Turgeon B."/>
            <person name="Goodwin S."/>
            <person name="Spatafora J."/>
            <person name="Crous P."/>
            <person name="Grigoriev I."/>
        </authorList>
    </citation>
    <scope>NUCLEOTIDE SEQUENCE</scope>
    <source>
        <strain evidence="1">CBS 675.92</strain>
    </source>
</reference>
<evidence type="ECO:0000313" key="2">
    <source>
        <dbReference type="Proteomes" id="UP000800035"/>
    </source>
</evidence>
<keyword evidence="2" id="KW-1185">Reference proteome</keyword>
<evidence type="ECO:0000313" key="1">
    <source>
        <dbReference type="EMBL" id="KAF1949425.1"/>
    </source>
</evidence>
<dbReference type="EMBL" id="ML977037">
    <property type="protein sequence ID" value="KAF1949425.1"/>
    <property type="molecule type" value="Genomic_DNA"/>
</dbReference>
<sequence>MSEMTKLPLIQNCPATSKDLQGVRERAGIRLATDTLASHPCWSIRPGRLRRRGTRRRWVPYCLCLLCMARHPHLGDAGVRCRRCLWAAQRVQRVQRVRCSHGDVCMDSCQCLRSCSHPSSLTVDRQGMASSQVFSGSLRYQISTR</sequence>
<accession>A0A6A5T8X8</accession>
<proteinExistence type="predicted"/>
<organism evidence="1 2">
    <name type="scientific">Byssothecium circinans</name>
    <dbReference type="NCBI Taxonomy" id="147558"/>
    <lineage>
        <taxon>Eukaryota</taxon>
        <taxon>Fungi</taxon>
        <taxon>Dikarya</taxon>
        <taxon>Ascomycota</taxon>
        <taxon>Pezizomycotina</taxon>
        <taxon>Dothideomycetes</taxon>
        <taxon>Pleosporomycetidae</taxon>
        <taxon>Pleosporales</taxon>
        <taxon>Massarineae</taxon>
        <taxon>Massarinaceae</taxon>
        <taxon>Byssothecium</taxon>
    </lineage>
</organism>